<evidence type="ECO:0000313" key="1">
    <source>
        <dbReference type="EMBL" id="KAG9346458.1"/>
    </source>
</evidence>
<dbReference type="EMBL" id="JAFBMS010000015">
    <property type="protein sequence ID" value="KAG9346458.1"/>
    <property type="molecule type" value="Genomic_DNA"/>
</dbReference>
<proteinExistence type="predicted"/>
<dbReference type="AlphaFoldDB" id="A0A8T2PAB5"/>
<feature type="non-terminal residue" evidence="1">
    <location>
        <position position="1"/>
    </location>
</feature>
<dbReference type="Gene3D" id="2.30.29.240">
    <property type="match status" value="1"/>
</dbReference>
<protein>
    <submittedName>
        <fullName evidence="1">Uncharacterized protein</fullName>
    </submittedName>
</protein>
<keyword evidence="2" id="KW-1185">Reference proteome</keyword>
<organism evidence="1 2">
    <name type="scientific">Albula glossodonta</name>
    <name type="common">roundjaw bonefish</name>
    <dbReference type="NCBI Taxonomy" id="121402"/>
    <lineage>
        <taxon>Eukaryota</taxon>
        <taxon>Metazoa</taxon>
        <taxon>Chordata</taxon>
        <taxon>Craniata</taxon>
        <taxon>Vertebrata</taxon>
        <taxon>Euteleostomi</taxon>
        <taxon>Actinopterygii</taxon>
        <taxon>Neopterygii</taxon>
        <taxon>Teleostei</taxon>
        <taxon>Albuliformes</taxon>
        <taxon>Albulidae</taxon>
        <taxon>Albula</taxon>
    </lineage>
</organism>
<name>A0A8T2PAB5_9TELE</name>
<comment type="caution">
    <text evidence="1">The sequence shown here is derived from an EMBL/GenBank/DDBJ whole genome shotgun (WGS) entry which is preliminary data.</text>
</comment>
<evidence type="ECO:0000313" key="2">
    <source>
        <dbReference type="Proteomes" id="UP000824540"/>
    </source>
</evidence>
<dbReference type="Proteomes" id="UP000824540">
    <property type="component" value="Unassembled WGS sequence"/>
</dbReference>
<gene>
    <name evidence="1" type="ORF">JZ751_006769</name>
</gene>
<accession>A0A8T2PAB5</accession>
<dbReference type="OrthoDB" id="269822at2759"/>
<reference evidence="1" key="1">
    <citation type="thesis" date="2021" institute="BYU ScholarsArchive" country="Provo, UT, USA">
        <title>Applications of and Algorithms for Genome Assembly and Genomic Analyses with an Emphasis on Marine Teleosts.</title>
        <authorList>
            <person name="Pickett B.D."/>
        </authorList>
    </citation>
    <scope>NUCLEOTIDE SEQUENCE</scope>
    <source>
        <strain evidence="1">HI-2016</strain>
    </source>
</reference>
<sequence>CFAIRYIRRCETARRRSPESPISEGPKHRLGQIAEAGGEALPPALTGKMAGAKPGVHALQLKPVSVHETLKKGSKFVKWDEVINDWVSGWP</sequence>